<dbReference type="Pfam" id="PF12146">
    <property type="entry name" value="Hydrolase_4"/>
    <property type="match status" value="1"/>
</dbReference>
<keyword evidence="3" id="KW-1185">Reference proteome</keyword>
<accession>A0A8T2TYH0</accession>
<sequence>MFAAPFQLPCTLFASAHSHRSSLTNNRRVLRAEMPSFALQGSVTGHASQAVQRKYSIPNSSGEILAGILEDSGSTDTVVLCHGFRSSKDSSTLTSIATRLINIGCSTFRFDFSGNGESDGEFQYGNYLKEVEDLRSVICHLIAKGHNVKALIGHSKGGNVVLLYSSKYGNIGTVVNLSGRFNLERGIRERLGERAIEIIEDQGFLEVKDRSGNVKYIVTKESLRERLDTDMKSAALAIPQNIQILTVHGSKDQIVDVEDAKEFDKYIKNHKLEIVEGGDHGFTEHREDLQVVIDFVRECIQQS</sequence>
<evidence type="ECO:0000259" key="1">
    <source>
        <dbReference type="Pfam" id="PF12146"/>
    </source>
</evidence>
<dbReference type="Proteomes" id="UP000825935">
    <property type="component" value="Chromosome 9"/>
</dbReference>
<evidence type="ECO:0000313" key="2">
    <source>
        <dbReference type="EMBL" id="KAH7428527.1"/>
    </source>
</evidence>
<dbReference type="OrthoDB" id="9988524at2759"/>
<dbReference type="InterPro" id="IPR029058">
    <property type="entry name" value="AB_hydrolase_fold"/>
</dbReference>
<organism evidence="2 3">
    <name type="scientific">Ceratopteris richardii</name>
    <name type="common">Triangle waterfern</name>
    <dbReference type="NCBI Taxonomy" id="49495"/>
    <lineage>
        <taxon>Eukaryota</taxon>
        <taxon>Viridiplantae</taxon>
        <taxon>Streptophyta</taxon>
        <taxon>Embryophyta</taxon>
        <taxon>Tracheophyta</taxon>
        <taxon>Polypodiopsida</taxon>
        <taxon>Polypodiidae</taxon>
        <taxon>Polypodiales</taxon>
        <taxon>Pteridineae</taxon>
        <taxon>Pteridaceae</taxon>
        <taxon>Parkerioideae</taxon>
        <taxon>Ceratopteris</taxon>
    </lineage>
</organism>
<dbReference type="PANTHER" id="PTHR42886:SF53">
    <property type="entry name" value="ALPHA_BETA-HYDROLASES SUPERFAMILY PROTEIN"/>
    <property type="match status" value="1"/>
</dbReference>
<evidence type="ECO:0000313" key="3">
    <source>
        <dbReference type="Proteomes" id="UP000825935"/>
    </source>
</evidence>
<feature type="domain" description="Serine aminopeptidase S33" evidence="1">
    <location>
        <begin position="77"/>
        <end position="178"/>
    </location>
</feature>
<dbReference type="Gene3D" id="3.40.50.1820">
    <property type="entry name" value="alpha/beta hydrolase"/>
    <property type="match status" value="1"/>
</dbReference>
<name>A0A8T2TYH0_CERRI</name>
<dbReference type="EMBL" id="CM035414">
    <property type="protein sequence ID" value="KAH7428527.1"/>
    <property type="molecule type" value="Genomic_DNA"/>
</dbReference>
<protein>
    <recommendedName>
        <fullName evidence="1">Serine aminopeptidase S33 domain-containing protein</fullName>
    </recommendedName>
</protein>
<dbReference type="InterPro" id="IPR022742">
    <property type="entry name" value="Hydrolase_4"/>
</dbReference>
<comment type="caution">
    <text evidence="2">The sequence shown here is derived from an EMBL/GenBank/DDBJ whole genome shotgun (WGS) entry which is preliminary data.</text>
</comment>
<dbReference type="SUPFAM" id="SSF53474">
    <property type="entry name" value="alpha/beta-Hydrolases"/>
    <property type="match status" value="1"/>
</dbReference>
<dbReference type="PANTHER" id="PTHR42886">
    <property type="entry name" value="RE40534P-RELATED"/>
    <property type="match status" value="1"/>
</dbReference>
<dbReference type="OMA" id="WAPAGNM"/>
<dbReference type="AlphaFoldDB" id="A0A8T2TYH0"/>
<reference evidence="2" key="1">
    <citation type="submission" date="2021-08" db="EMBL/GenBank/DDBJ databases">
        <title>WGS assembly of Ceratopteris richardii.</title>
        <authorList>
            <person name="Marchant D.B."/>
            <person name="Chen G."/>
            <person name="Jenkins J."/>
            <person name="Shu S."/>
            <person name="Leebens-Mack J."/>
            <person name="Grimwood J."/>
            <person name="Schmutz J."/>
            <person name="Soltis P."/>
            <person name="Soltis D."/>
            <person name="Chen Z.-H."/>
        </authorList>
    </citation>
    <scope>NUCLEOTIDE SEQUENCE</scope>
    <source>
        <strain evidence="2">Whitten #5841</strain>
        <tissue evidence="2">Leaf</tissue>
    </source>
</reference>
<gene>
    <name evidence="2" type="ORF">KP509_09G005500</name>
</gene>
<proteinExistence type="predicted"/>